<sequence>MECGTRLLADLGRLLDSDPEIDELGFLLPSQLAQLHDLPADTVEISFAAADTDPSAGEGSKSPCVGAGAGEYCEASWFWLRDHKLGIAVNALRPLYTEAQAVFSALRAEEKQCERQENGFSKEESLLKVTRALLIVNSDYSTAWNTRKRVLGKSSFSQSGMISELRLSSLVLTYAPKSEEAWAHRRWALNKIFSSTSSQSDAIIDSESKHVDAIVEIELELKSRDSYRCTDNCFFHYRRSMLQHLIWRQHEFDLSWKELASMWKEELKGNADSIKDMSFGNEALWIHRRFLAHGLLTYNELFDEFKVERSRDKEVHGKHVLFILNELDLAKEADTGEHSCSYKLWLLFVFRRKHDSKEVENLLLEESSAAAASTPQKESLWKGVKGSCNFLK</sequence>
<dbReference type="InterPro" id="IPR002088">
    <property type="entry name" value="Prenyl_trans_a"/>
</dbReference>
<evidence type="ECO:0000256" key="1">
    <source>
        <dbReference type="ARBA" id="ARBA00006734"/>
    </source>
</evidence>
<dbReference type="Pfam" id="PF01239">
    <property type="entry name" value="PPTA"/>
    <property type="match status" value="1"/>
</dbReference>
<dbReference type="KEGG" id="smo:SELMODRAFT_413814"/>
<organism evidence="6">
    <name type="scientific">Selaginella moellendorffii</name>
    <name type="common">Spikemoss</name>
    <dbReference type="NCBI Taxonomy" id="88036"/>
    <lineage>
        <taxon>Eukaryota</taxon>
        <taxon>Viridiplantae</taxon>
        <taxon>Streptophyta</taxon>
        <taxon>Embryophyta</taxon>
        <taxon>Tracheophyta</taxon>
        <taxon>Lycopodiopsida</taxon>
        <taxon>Selaginellales</taxon>
        <taxon>Selaginellaceae</taxon>
        <taxon>Selaginella</taxon>
    </lineage>
</organism>
<dbReference type="PANTHER" id="PTHR11129:SF10">
    <property type="entry name" value="PROTEIN PRENYLYLTRANSFERASE SUPERFAMILY PROTEIN"/>
    <property type="match status" value="1"/>
</dbReference>
<dbReference type="GO" id="GO:0007323">
    <property type="term" value="P:peptide pheromone maturation"/>
    <property type="evidence" value="ECO:0000318"/>
    <property type="project" value="GO_Central"/>
</dbReference>
<protein>
    <submittedName>
        <fullName evidence="5">Uncharacterized protein</fullName>
    </submittedName>
</protein>
<evidence type="ECO:0000313" key="5">
    <source>
        <dbReference type="EMBL" id="EFJ25823.1"/>
    </source>
</evidence>
<keyword evidence="4" id="KW-0677">Repeat</keyword>
<reference evidence="5 6" key="1">
    <citation type="journal article" date="2011" name="Science">
        <title>The Selaginella genome identifies genetic changes associated with the evolution of vascular plants.</title>
        <authorList>
            <person name="Banks J.A."/>
            <person name="Nishiyama T."/>
            <person name="Hasebe M."/>
            <person name="Bowman J.L."/>
            <person name="Gribskov M."/>
            <person name="dePamphilis C."/>
            <person name="Albert V.A."/>
            <person name="Aono N."/>
            <person name="Aoyama T."/>
            <person name="Ambrose B.A."/>
            <person name="Ashton N.W."/>
            <person name="Axtell M.J."/>
            <person name="Barker E."/>
            <person name="Barker M.S."/>
            <person name="Bennetzen J.L."/>
            <person name="Bonawitz N.D."/>
            <person name="Chapple C."/>
            <person name="Cheng C."/>
            <person name="Correa L.G."/>
            <person name="Dacre M."/>
            <person name="DeBarry J."/>
            <person name="Dreyer I."/>
            <person name="Elias M."/>
            <person name="Engstrom E.M."/>
            <person name="Estelle M."/>
            <person name="Feng L."/>
            <person name="Finet C."/>
            <person name="Floyd S.K."/>
            <person name="Frommer W.B."/>
            <person name="Fujita T."/>
            <person name="Gramzow L."/>
            <person name="Gutensohn M."/>
            <person name="Harholt J."/>
            <person name="Hattori M."/>
            <person name="Heyl A."/>
            <person name="Hirai T."/>
            <person name="Hiwatashi Y."/>
            <person name="Ishikawa M."/>
            <person name="Iwata M."/>
            <person name="Karol K.G."/>
            <person name="Koehler B."/>
            <person name="Kolukisaoglu U."/>
            <person name="Kubo M."/>
            <person name="Kurata T."/>
            <person name="Lalonde S."/>
            <person name="Li K."/>
            <person name="Li Y."/>
            <person name="Litt A."/>
            <person name="Lyons E."/>
            <person name="Manning G."/>
            <person name="Maruyama T."/>
            <person name="Michael T.P."/>
            <person name="Mikami K."/>
            <person name="Miyazaki S."/>
            <person name="Morinaga S."/>
            <person name="Murata T."/>
            <person name="Mueller-Roeber B."/>
            <person name="Nelson D.R."/>
            <person name="Obara M."/>
            <person name="Oguri Y."/>
            <person name="Olmstead R.G."/>
            <person name="Onodera N."/>
            <person name="Petersen B.L."/>
            <person name="Pils B."/>
            <person name="Prigge M."/>
            <person name="Rensing S.A."/>
            <person name="Riano-Pachon D.M."/>
            <person name="Roberts A.W."/>
            <person name="Sato Y."/>
            <person name="Scheller H.V."/>
            <person name="Schulz B."/>
            <person name="Schulz C."/>
            <person name="Shakirov E.V."/>
            <person name="Shibagaki N."/>
            <person name="Shinohara N."/>
            <person name="Shippen D.E."/>
            <person name="Soerensen I."/>
            <person name="Sotooka R."/>
            <person name="Sugimoto N."/>
            <person name="Sugita M."/>
            <person name="Sumikawa N."/>
            <person name="Tanurdzic M."/>
            <person name="Theissen G."/>
            <person name="Ulvskov P."/>
            <person name="Wakazuki S."/>
            <person name="Weng J.K."/>
            <person name="Willats W.W."/>
            <person name="Wipf D."/>
            <person name="Wolf P.G."/>
            <person name="Yang L."/>
            <person name="Zimmer A.D."/>
            <person name="Zhu Q."/>
            <person name="Mitros T."/>
            <person name="Hellsten U."/>
            <person name="Loque D."/>
            <person name="Otillar R."/>
            <person name="Salamov A."/>
            <person name="Schmutz J."/>
            <person name="Shapiro H."/>
            <person name="Lindquist E."/>
            <person name="Lucas S."/>
            <person name="Rokhsar D."/>
            <person name="Grigoriev I.V."/>
        </authorList>
    </citation>
    <scope>NUCLEOTIDE SEQUENCE [LARGE SCALE GENOMIC DNA]</scope>
</reference>
<keyword evidence="6" id="KW-1185">Reference proteome</keyword>
<evidence type="ECO:0000256" key="2">
    <source>
        <dbReference type="ARBA" id="ARBA00022602"/>
    </source>
</evidence>
<comment type="similarity">
    <text evidence="1">Belongs to the protein prenyltransferase subunit alpha family.</text>
</comment>
<dbReference type="InParanoid" id="D8RQA8"/>
<dbReference type="GO" id="GO:0005737">
    <property type="term" value="C:cytoplasm"/>
    <property type="evidence" value="ECO:0000318"/>
    <property type="project" value="GO_Central"/>
</dbReference>
<dbReference type="GO" id="GO:0008318">
    <property type="term" value="F:protein prenyltransferase activity"/>
    <property type="evidence" value="ECO:0007669"/>
    <property type="project" value="InterPro"/>
</dbReference>
<dbReference type="GO" id="GO:0005965">
    <property type="term" value="C:protein farnesyltransferase complex"/>
    <property type="evidence" value="ECO:0000318"/>
    <property type="project" value="GO_Central"/>
</dbReference>
<dbReference type="AlphaFoldDB" id="D8RQA8"/>
<dbReference type="Proteomes" id="UP000001514">
    <property type="component" value="Unassembled WGS sequence"/>
</dbReference>
<dbReference type="GO" id="GO:0005953">
    <property type="term" value="C:CAAX-protein geranylgeranyltransferase complex"/>
    <property type="evidence" value="ECO:0000318"/>
    <property type="project" value="GO_Central"/>
</dbReference>
<dbReference type="Gramene" id="EFJ25823">
    <property type="protein sequence ID" value="EFJ25823"/>
    <property type="gene ID" value="SELMODRAFT_413814"/>
</dbReference>
<dbReference type="Gene3D" id="1.25.40.120">
    <property type="entry name" value="Protein prenylyltransferase"/>
    <property type="match status" value="1"/>
</dbReference>
<dbReference type="STRING" id="88036.D8RQA8"/>
<evidence type="ECO:0000313" key="6">
    <source>
        <dbReference type="Proteomes" id="UP000001514"/>
    </source>
</evidence>
<gene>
    <name evidence="5" type="ORF">SELMODRAFT_413814</name>
</gene>
<keyword evidence="3" id="KW-0808">Transferase</keyword>
<dbReference type="FunCoup" id="D8RQA8">
    <property type="interactions" value="1237"/>
</dbReference>
<evidence type="ECO:0000256" key="4">
    <source>
        <dbReference type="ARBA" id="ARBA00022737"/>
    </source>
</evidence>
<proteinExistence type="inferred from homology"/>
<dbReference type="PANTHER" id="PTHR11129">
    <property type="entry name" value="PROTEIN FARNESYLTRANSFERASE ALPHA SUBUNIT/RAB GERANYLGERANYL TRANSFERASE ALPHA SUBUNIT"/>
    <property type="match status" value="1"/>
</dbReference>
<keyword evidence="2" id="KW-0637">Prenyltransferase</keyword>
<evidence type="ECO:0000256" key="3">
    <source>
        <dbReference type="ARBA" id="ARBA00022679"/>
    </source>
</evidence>
<dbReference type="HOGENOM" id="CLU_036350_1_0_1"/>
<accession>D8RQA8</accession>
<dbReference type="EMBL" id="GL377586">
    <property type="protein sequence ID" value="EFJ25823.1"/>
    <property type="molecule type" value="Genomic_DNA"/>
</dbReference>
<dbReference type="eggNOG" id="KOG0529">
    <property type="taxonomic scope" value="Eukaryota"/>
</dbReference>
<name>D8RQA8_SELML</name>
<dbReference type="SUPFAM" id="SSF48439">
    <property type="entry name" value="Protein prenylyltransferase"/>
    <property type="match status" value="1"/>
</dbReference>